<name>A0A194WSF1_MOLSC</name>
<dbReference type="AlphaFoldDB" id="A0A194WSF1"/>
<feature type="domain" description="F-box" evidence="1">
    <location>
        <begin position="83"/>
        <end position="122"/>
    </location>
</feature>
<evidence type="ECO:0000313" key="3">
    <source>
        <dbReference type="Proteomes" id="UP000070700"/>
    </source>
</evidence>
<dbReference type="InterPro" id="IPR036047">
    <property type="entry name" value="F-box-like_dom_sf"/>
</dbReference>
<dbReference type="Pfam" id="PF00646">
    <property type="entry name" value="F-box"/>
    <property type="match status" value="1"/>
</dbReference>
<dbReference type="SUPFAM" id="SSF81383">
    <property type="entry name" value="F-box domain"/>
    <property type="match status" value="1"/>
</dbReference>
<dbReference type="Proteomes" id="UP000070700">
    <property type="component" value="Unassembled WGS sequence"/>
</dbReference>
<organism evidence="2 3">
    <name type="scientific">Mollisia scopiformis</name>
    <name type="common">Conifer needle endophyte fungus</name>
    <name type="synonym">Phialocephala scopiformis</name>
    <dbReference type="NCBI Taxonomy" id="149040"/>
    <lineage>
        <taxon>Eukaryota</taxon>
        <taxon>Fungi</taxon>
        <taxon>Dikarya</taxon>
        <taxon>Ascomycota</taxon>
        <taxon>Pezizomycotina</taxon>
        <taxon>Leotiomycetes</taxon>
        <taxon>Helotiales</taxon>
        <taxon>Mollisiaceae</taxon>
        <taxon>Mollisia</taxon>
    </lineage>
</organism>
<dbReference type="SMART" id="SM00256">
    <property type="entry name" value="FBOX"/>
    <property type="match status" value="1"/>
</dbReference>
<dbReference type="InParanoid" id="A0A194WSF1"/>
<reference evidence="2 3" key="1">
    <citation type="submission" date="2015-10" db="EMBL/GenBank/DDBJ databases">
        <title>Full genome of DAOMC 229536 Phialocephala scopiformis, a fungal endophyte of spruce producing the potent anti-insectan compound rugulosin.</title>
        <authorList>
            <consortium name="DOE Joint Genome Institute"/>
            <person name="Walker A.K."/>
            <person name="Frasz S.L."/>
            <person name="Seifert K.A."/>
            <person name="Miller J.D."/>
            <person name="Mondo S.J."/>
            <person name="Labutti K."/>
            <person name="Lipzen A."/>
            <person name="Dockter R."/>
            <person name="Kennedy M."/>
            <person name="Grigoriev I.V."/>
            <person name="Spatafora J.W."/>
        </authorList>
    </citation>
    <scope>NUCLEOTIDE SEQUENCE [LARGE SCALE GENOMIC DNA]</scope>
    <source>
        <strain evidence="2 3">CBS 120377</strain>
    </source>
</reference>
<dbReference type="EMBL" id="KQ947428">
    <property type="protein sequence ID" value="KUJ10891.1"/>
    <property type="molecule type" value="Genomic_DNA"/>
</dbReference>
<proteinExistence type="predicted"/>
<sequence>MSSICNDLHKSLESNMERLALCTKDAADMSQDLSTEKESALIEQKGLSSTASSSSDQEDFTKTEVEAVIPFQRPVQKGHLELLPVELQCEIFKYLGPGAKRILGSISKRMYDIWKQDFFEKSIRINIAEHMLKADSLEHVSTVYNSILSNWLRPKGVAKDQKTETDTTYGDVNSSIHMNDCIEDAVARHYAAKRMKEHGDECPVFTKEFRYKNVILEYTGFRNDDTEASWLSSAEFGRRHRRWQLDIRGVDLRDLFA</sequence>
<evidence type="ECO:0000259" key="1">
    <source>
        <dbReference type="SMART" id="SM00256"/>
    </source>
</evidence>
<dbReference type="InterPro" id="IPR001810">
    <property type="entry name" value="F-box_dom"/>
</dbReference>
<dbReference type="KEGG" id="psco:LY89DRAFT_759825"/>
<dbReference type="RefSeq" id="XP_018065246.1">
    <property type="nucleotide sequence ID" value="XM_018221482.1"/>
</dbReference>
<keyword evidence="3" id="KW-1185">Reference proteome</keyword>
<accession>A0A194WSF1</accession>
<gene>
    <name evidence="2" type="ORF">LY89DRAFT_759825</name>
</gene>
<dbReference type="GeneID" id="28831208"/>
<evidence type="ECO:0000313" key="2">
    <source>
        <dbReference type="EMBL" id="KUJ10891.1"/>
    </source>
</evidence>
<protein>
    <recommendedName>
        <fullName evidence="1">F-box domain-containing protein</fullName>
    </recommendedName>
</protein>